<dbReference type="RefSeq" id="WP_272745654.1">
    <property type="nucleotide sequence ID" value="NZ_JAQQKV010000003.1"/>
</dbReference>
<evidence type="ECO:0000313" key="2">
    <source>
        <dbReference type="Proteomes" id="UP001218579"/>
    </source>
</evidence>
<organism evidence="1 2">
    <name type="scientific">Asticcacaulis machinosus</name>
    <dbReference type="NCBI Taxonomy" id="2984211"/>
    <lineage>
        <taxon>Bacteria</taxon>
        <taxon>Pseudomonadati</taxon>
        <taxon>Pseudomonadota</taxon>
        <taxon>Alphaproteobacteria</taxon>
        <taxon>Caulobacterales</taxon>
        <taxon>Caulobacteraceae</taxon>
        <taxon>Asticcacaulis</taxon>
    </lineage>
</organism>
<proteinExistence type="predicted"/>
<dbReference type="Proteomes" id="UP001218579">
    <property type="component" value="Unassembled WGS sequence"/>
</dbReference>
<sequence length="58" mass="6807">MSQTHAVDERLSDAERHILQYIQEIKYGSVEILIHDSRIVQIERSEKLRFDVKRPAGT</sequence>
<dbReference type="Pfam" id="PF10055">
    <property type="entry name" value="DUF2292"/>
    <property type="match status" value="1"/>
</dbReference>
<reference evidence="1 2" key="1">
    <citation type="submission" date="2023-01" db="EMBL/GenBank/DDBJ databases">
        <title>Novel species of the genus Asticcacaulis isolated from rivers.</title>
        <authorList>
            <person name="Lu H."/>
        </authorList>
    </citation>
    <scope>NUCLEOTIDE SEQUENCE [LARGE SCALE GENOMIC DNA]</scope>
    <source>
        <strain evidence="1 2">LKC15W</strain>
    </source>
</reference>
<keyword evidence="2" id="KW-1185">Reference proteome</keyword>
<dbReference type="EMBL" id="JAQQKV010000003">
    <property type="protein sequence ID" value="MDC7677331.1"/>
    <property type="molecule type" value="Genomic_DNA"/>
</dbReference>
<accession>A0ABT5HM66</accession>
<protein>
    <submittedName>
        <fullName evidence="1">YezD family protein</fullName>
    </submittedName>
</protein>
<name>A0ABT5HM66_9CAUL</name>
<dbReference type="InterPro" id="IPR018743">
    <property type="entry name" value="DUF2292"/>
</dbReference>
<comment type="caution">
    <text evidence="1">The sequence shown here is derived from an EMBL/GenBank/DDBJ whole genome shotgun (WGS) entry which is preliminary data.</text>
</comment>
<gene>
    <name evidence="1" type="ORF">PQU98_14395</name>
</gene>
<evidence type="ECO:0000313" key="1">
    <source>
        <dbReference type="EMBL" id="MDC7677331.1"/>
    </source>
</evidence>